<name>C5M2E5_CANTT</name>
<gene>
    <name evidence="8" type="ORF">CTRG_00234</name>
</gene>
<feature type="transmembrane region" description="Helical" evidence="6">
    <location>
        <begin position="57"/>
        <end position="76"/>
    </location>
</feature>
<dbReference type="Gene3D" id="1.20.1740.10">
    <property type="entry name" value="Amino acid/polyamine transporter I"/>
    <property type="match status" value="1"/>
</dbReference>
<feature type="domain" description="Amino acid permease/ SLC12A" evidence="7">
    <location>
        <begin position="52"/>
        <end position="491"/>
    </location>
</feature>
<dbReference type="InterPro" id="IPR050524">
    <property type="entry name" value="APC_YAT"/>
</dbReference>
<comment type="similarity">
    <text evidence="2">Belongs to the amino acid-polyamine-organocation (APC) superfamily. YAT (TC 2.A.3.10) family.</text>
</comment>
<evidence type="ECO:0000256" key="1">
    <source>
        <dbReference type="ARBA" id="ARBA00004141"/>
    </source>
</evidence>
<feature type="transmembrane region" description="Helical" evidence="6">
    <location>
        <begin position="400"/>
        <end position="419"/>
    </location>
</feature>
<evidence type="ECO:0000313" key="9">
    <source>
        <dbReference type="Proteomes" id="UP000002037"/>
    </source>
</evidence>
<dbReference type="Proteomes" id="UP000002037">
    <property type="component" value="Unassembled WGS sequence"/>
</dbReference>
<evidence type="ECO:0000256" key="5">
    <source>
        <dbReference type="ARBA" id="ARBA00023136"/>
    </source>
</evidence>
<dbReference type="OrthoDB" id="3900342at2759"/>
<feature type="transmembrane region" description="Helical" evidence="6">
    <location>
        <begin position="440"/>
        <end position="462"/>
    </location>
</feature>
<dbReference type="PIRSF" id="PIRSF006060">
    <property type="entry name" value="AA_transporter"/>
    <property type="match status" value="1"/>
</dbReference>
<evidence type="ECO:0000313" key="8">
    <source>
        <dbReference type="EMBL" id="EER35495.1"/>
    </source>
</evidence>
<dbReference type="PANTHER" id="PTHR43341">
    <property type="entry name" value="AMINO ACID PERMEASE"/>
    <property type="match status" value="1"/>
</dbReference>
<dbReference type="GeneID" id="8296236"/>
<dbReference type="EMBL" id="GG692395">
    <property type="protein sequence ID" value="EER35495.1"/>
    <property type="molecule type" value="Genomic_DNA"/>
</dbReference>
<dbReference type="InterPro" id="IPR004841">
    <property type="entry name" value="AA-permease/SLC12A_dom"/>
</dbReference>
<evidence type="ECO:0000256" key="6">
    <source>
        <dbReference type="SAM" id="Phobius"/>
    </source>
</evidence>
<feature type="transmembrane region" description="Helical" evidence="6">
    <location>
        <begin position="468"/>
        <end position="488"/>
    </location>
</feature>
<proteinExistence type="inferred from homology"/>
<dbReference type="KEGG" id="ctp:CTRG_00234"/>
<evidence type="ECO:0000256" key="2">
    <source>
        <dbReference type="ARBA" id="ARBA00006983"/>
    </source>
</evidence>
<feature type="transmembrane region" description="Helical" evidence="6">
    <location>
        <begin position="172"/>
        <end position="192"/>
    </location>
</feature>
<feature type="transmembrane region" description="Helical" evidence="6">
    <location>
        <begin position="316"/>
        <end position="341"/>
    </location>
</feature>
<dbReference type="AlphaFoldDB" id="C5M2E5"/>
<sequence>MCNGLCHLKELINNFFEFWETTSITMIQNQTSPICSQCALSHNIHTNYYLNSSGGTLATAGPVGMFLAYILVGLVISTNQICALEVATLCPITGGNFIHCSYFLDKAAGFALGYVHLYSSIMPSELSAASVVVSFWTDLNPAIFISIFIVVIVAVNSYNVKWYGEIEFGFGILKLLLVLGLILVGLVIDLGGAPNNDRLGFRYWKTPGPFAERYTTGSLGRFLAFWKCVSSTVYAFGGAQTSAFLAGETEYPRRSINRAMKRIMIRVVILYWLAIFILSLIVPFNDKQIASPTGNASGSAWVIAVERSGIKVLPHIINAIVMTSALSAANLGIINASRTLYSLASLGQAPKIFLKVNKHGLPWVGVIFGCAFLPLAYMSVSETSAEVFSWFQNITSSNLLLNWITYSALHIALNCALKVQGFSRKDLPYSIPGGQYAGPISLFFSALFLITGGFSVFIHGYWKFANFFSSYFTIPLYIGLFIFAKLWYKTKYIKPSEVKLKAMFYDVQARPEPPYEKLTGWKWITVLWS</sequence>
<accession>C5M2E5</accession>
<evidence type="ECO:0000256" key="3">
    <source>
        <dbReference type="ARBA" id="ARBA00022692"/>
    </source>
</evidence>
<keyword evidence="5 6" id="KW-0472">Membrane</keyword>
<feature type="transmembrane region" description="Helical" evidence="6">
    <location>
        <begin position="263"/>
        <end position="284"/>
    </location>
</feature>
<dbReference type="VEuPathDB" id="FungiDB:CTRG_00234"/>
<reference evidence="8 9" key="1">
    <citation type="journal article" date="2009" name="Nature">
        <title>Evolution of pathogenicity and sexual reproduction in eight Candida genomes.</title>
        <authorList>
            <person name="Butler G."/>
            <person name="Rasmussen M.D."/>
            <person name="Lin M.F."/>
            <person name="Santos M.A."/>
            <person name="Sakthikumar S."/>
            <person name="Munro C.A."/>
            <person name="Rheinbay E."/>
            <person name="Grabherr M."/>
            <person name="Forche A."/>
            <person name="Reedy J.L."/>
            <person name="Agrafioti I."/>
            <person name="Arnaud M.B."/>
            <person name="Bates S."/>
            <person name="Brown A.J."/>
            <person name="Brunke S."/>
            <person name="Costanzo M.C."/>
            <person name="Fitzpatrick D.A."/>
            <person name="de Groot P.W."/>
            <person name="Harris D."/>
            <person name="Hoyer L.L."/>
            <person name="Hube B."/>
            <person name="Klis F.M."/>
            <person name="Kodira C."/>
            <person name="Lennard N."/>
            <person name="Logue M.E."/>
            <person name="Martin R."/>
            <person name="Neiman A.M."/>
            <person name="Nikolaou E."/>
            <person name="Quail M.A."/>
            <person name="Quinn J."/>
            <person name="Santos M.C."/>
            <person name="Schmitzberger F.F."/>
            <person name="Sherlock G."/>
            <person name="Shah P."/>
            <person name="Silverstein K.A."/>
            <person name="Skrzypek M.S."/>
            <person name="Soll D."/>
            <person name="Staggs R."/>
            <person name="Stansfield I."/>
            <person name="Stumpf M.P."/>
            <person name="Sudbery P.E."/>
            <person name="Srikantha T."/>
            <person name="Zeng Q."/>
            <person name="Berman J."/>
            <person name="Berriman M."/>
            <person name="Heitman J."/>
            <person name="Gow N.A."/>
            <person name="Lorenz M.C."/>
            <person name="Birren B.W."/>
            <person name="Kellis M."/>
            <person name="Cuomo C.A."/>
        </authorList>
    </citation>
    <scope>NUCLEOTIDE SEQUENCE [LARGE SCALE GENOMIC DNA]</scope>
    <source>
        <strain evidence="9">ATCC MYA-3404 / T1</strain>
    </source>
</reference>
<keyword evidence="4 6" id="KW-1133">Transmembrane helix</keyword>
<dbReference type="eggNOG" id="KOG1286">
    <property type="taxonomic scope" value="Eukaryota"/>
</dbReference>
<evidence type="ECO:0000256" key="4">
    <source>
        <dbReference type="ARBA" id="ARBA00022989"/>
    </source>
</evidence>
<dbReference type="GO" id="GO:0015171">
    <property type="term" value="F:amino acid transmembrane transporter activity"/>
    <property type="evidence" value="ECO:0007669"/>
    <property type="project" value="TreeGrafter"/>
</dbReference>
<dbReference type="RefSeq" id="XP_002545453.1">
    <property type="nucleotide sequence ID" value="XM_002545407.1"/>
</dbReference>
<dbReference type="HOGENOM" id="CLU_007946_12_1_1"/>
<dbReference type="Pfam" id="PF00324">
    <property type="entry name" value="AA_permease"/>
    <property type="match status" value="1"/>
</dbReference>
<protein>
    <recommendedName>
        <fullName evidence="7">Amino acid permease/ SLC12A domain-containing protein</fullName>
    </recommendedName>
</protein>
<keyword evidence="9" id="KW-1185">Reference proteome</keyword>
<comment type="subcellular location">
    <subcellularLocation>
        <location evidence="1">Membrane</location>
        <topology evidence="1">Multi-pass membrane protein</topology>
    </subcellularLocation>
</comment>
<evidence type="ECO:0000259" key="7">
    <source>
        <dbReference type="Pfam" id="PF00324"/>
    </source>
</evidence>
<feature type="transmembrane region" description="Helical" evidence="6">
    <location>
        <begin position="361"/>
        <end position="380"/>
    </location>
</feature>
<keyword evidence="3 6" id="KW-0812">Transmembrane</keyword>
<dbReference type="GO" id="GO:0016020">
    <property type="term" value="C:membrane"/>
    <property type="evidence" value="ECO:0007669"/>
    <property type="project" value="UniProtKB-SubCell"/>
</dbReference>
<organism evidence="8 9">
    <name type="scientific">Candida tropicalis (strain ATCC MYA-3404 / T1)</name>
    <name type="common">Yeast</name>
    <dbReference type="NCBI Taxonomy" id="294747"/>
    <lineage>
        <taxon>Eukaryota</taxon>
        <taxon>Fungi</taxon>
        <taxon>Dikarya</taxon>
        <taxon>Ascomycota</taxon>
        <taxon>Saccharomycotina</taxon>
        <taxon>Pichiomycetes</taxon>
        <taxon>Debaryomycetaceae</taxon>
        <taxon>Candida/Lodderomyces clade</taxon>
        <taxon>Candida</taxon>
    </lineage>
</organism>
<feature type="transmembrane region" description="Helical" evidence="6">
    <location>
        <begin position="143"/>
        <end position="160"/>
    </location>
</feature>
<dbReference type="STRING" id="294747.C5M2E5"/>
<dbReference type="PANTHER" id="PTHR43341:SF18">
    <property type="entry name" value="AMINO ACID PERMEASE_ SLC12A DOMAIN-CONTAINING PROTEIN"/>
    <property type="match status" value="1"/>
</dbReference>